<proteinExistence type="inferred from homology"/>
<accession>A0A511JIV1</accession>
<keyword evidence="4" id="KW-0804">Transcription</keyword>
<evidence type="ECO:0000256" key="1">
    <source>
        <dbReference type="ARBA" id="ARBA00009437"/>
    </source>
</evidence>
<evidence type="ECO:0000313" key="7">
    <source>
        <dbReference type="Proteomes" id="UP000321049"/>
    </source>
</evidence>
<dbReference type="CDD" id="cd08423">
    <property type="entry name" value="PBP2_LTTR_like_6"/>
    <property type="match status" value="1"/>
</dbReference>
<dbReference type="GO" id="GO:0032993">
    <property type="term" value="C:protein-DNA complex"/>
    <property type="evidence" value="ECO:0007669"/>
    <property type="project" value="TreeGrafter"/>
</dbReference>
<evidence type="ECO:0000256" key="4">
    <source>
        <dbReference type="ARBA" id="ARBA00023163"/>
    </source>
</evidence>
<dbReference type="InterPro" id="IPR005119">
    <property type="entry name" value="LysR_subst-bd"/>
</dbReference>
<dbReference type="Gene3D" id="1.10.10.10">
    <property type="entry name" value="Winged helix-like DNA-binding domain superfamily/Winged helix DNA-binding domain"/>
    <property type="match status" value="1"/>
</dbReference>
<evidence type="ECO:0000259" key="5">
    <source>
        <dbReference type="PROSITE" id="PS50931"/>
    </source>
</evidence>
<dbReference type="PRINTS" id="PR00039">
    <property type="entry name" value="HTHLYSR"/>
</dbReference>
<dbReference type="EMBL" id="BJWH01000005">
    <property type="protein sequence ID" value="GEL97799.1"/>
    <property type="molecule type" value="Genomic_DNA"/>
</dbReference>
<feature type="domain" description="HTH lysR-type" evidence="5">
    <location>
        <begin position="3"/>
        <end position="60"/>
    </location>
</feature>
<dbReference type="GO" id="GO:0003677">
    <property type="term" value="F:DNA binding"/>
    <property type="evidence" value="ECO:0007669"/>
    <property type="project" value="UniProtKB-KW"/>
</dbReference>
<dbReference type="GO" id="GO:0003700">
    <property type="term" value="F:DNA-binding transcription factor activity"/>
    <property type="evidence" value="ECO:0007669"/>
    <property type="project" value="InterPro"/>
</dbReference>
<keyword evidence="3" id="KW-0238">DNA-binding</keyword>
<dbReference type="InterPro" id="IPR000847">
    <property type="entry name" value="LysR_HTH_N"/>
</dbReference>
<reference evidence="6 7" key="1">
    <citation type="submission" date="2019-07" db="EMBL/GenBank/DDBJ databases">
        <title>Whole genome shotgun sequence of Cellulomonas terrae NBRC 100819.</title>
        <authorList>
            <person name="Hosoyama A."/>
            <person name="Uohara A."/>
            <person name="Ohji S."/>
            <person name="Ichikawa N."/>
        </authorList>
    </citation>
    <scope>NUCLEOTIDE SEQUENCE [LARGE SCALE GENOMIC DNA]</scope>
    <source>
        <strain evidence="6 7">NBRC 100819</strain>
    </source>
</reference>
<dbReference type="PANTHER" id="PTHR30346:SF29">
    <property type="entry name" value="LYSR SUBSTRATE-BINDING"/>
    <property type="match status" value="1"/>
</dbReference>
<dbReference type="RefSeq" id="WP_307724282.1">
    <property type="nucleotide sequence ID" value="NZ_BJWH01000005.1"/>
</dbReference>
<protein>
    <submittedName>
        <fullName evidence="6">LysR family transcriptional regulator</fullName>
    </submittedName>
</protein>
<name>A0A511JIV1_9CELL</name>
<evidence type="ECO:0000256" key="2">
    <source>
        <dbReference type="ARBA" id="ARBA00023015"/>
    </source>
</evidence>
<sequence>MGLEVASLRMLRAIADAGTITGAAALLGYSQPAVSQHVRRLERRLGTALLDRSGRSIRLTEAGEVLARHGSTVGAALRAADAEVSALAGLRAGRVRVVAFPSASATILPGALADLRRRHPGLTVTLDEAEPPESLHALRAGTADVALAFAYPGVDLGRGEDDLAGLVTRHLLDDPTMVALAADHPAADRDELDLADLADEPWIAGCPRCRGHLLTAGAACGFAPSIAYATDDYVAVLGLVAAGLGVALLPELVRPTAQRQPGVVLRRASGTSARAVHAVTTPDLLRVPGVVATIQAIAAAAEDR</sequence>
<keyword evidence="7" id="KW-1185">Reference proteome</keyword>
<dbReference type="SUPFAM" id="SSF53850">
    <property type="entry name" value="Periplasmic binding protein-like II"/>
    <property type="match status" value="1"/>
</dbReference>
<dbReference type="Pfam" id="PF00126">
    <property type="entry name" value="HTH_1"/>
    <property type="match status" value="1"/>
</dbReference>
<dbReference type="InterPro" id="IPR036388">
    <property type="entry name" value="WH-like_DNA-bd_sf"/>
</dbReference>
<evidence type="ECO:0000313" key="6">
    <source>
        <dbReference type="EMBL" id="GEL97799.1"/>
    </source>
</evidence>
<dbReference type="AlphaFoldDB" id="A0A511JIV1"/>
<evidence type="ECO:0000256" key="3">
    <source>
        <dbReference type="ARBA" id="ARBA00023125"/>
    </source>
</evidence>
<dbReference type="PANTHER" id="PTHR30346">
    <property type="entry name" value="TRANSCRIPTIONAL DUAL REGULATOR HCAR-RELATED"/>
    <property type="match status" value="1"/>
</dbReference>
<gene>
    <name evidence="6" type="ORF">CTE05_13460</name>
</gene>
<dbReference type="Gene3D" id="3.40.190.10">
    <property type="entry name" value="Periplasmic binding protein-like II"/>
    <property type="match status" value="2"/>
</dbReference>
<comment type="similarity">
    <text evidence="1">Belongs to the LysR transcriptional regulatory family.</text>
</comment>
<comment type="caution">
    <text evidence="6">The sequence shown here is derived from an EMBL/GenBank/DDBJ whole genome shotgun (WGS) entry which is preliminary data.</text>
</comment>
<dbReference type="FunFam" id="1.10.10.10:FF:000001">
    <property type="entry name" value="LysR family transcriptional regulator"/>
    <property type="match status" value="1"/>
</dbReference>
<dbReference type="Proteomes" id="UP000321049">
    <property type="component" value="Unassembled WGS sequence"/>
</dbReference>
<dbReference type="InterPro" id="IPR036390">
    <property type="entry name" value="WH_DNA-bd_sf"/>
</dbReference>
<organism evidence="6 7">
    <name type="scientific">Cellulomonas terrae</name>
    <dbReference type="NCBI Taxonomy" id="311234"/>
    <lineage>
        <taxon>Bacteria</taxon>
        <taxon>Bacillati</taxon>
        <taxon>Actinomycetota</taxon>
        <taxon>Actinomycetes</taxon>
        <taxon>Micrococcales</taxon>
        <taxon>Cellulomonadaceae</taxon>
        <taxon>Cellulomonas</taxon>
    </lineage>
</organism>
<dbReference type="Pfam" id="PF03466">
    <property type="entry name" value="LysR_substrate"/>
    <property type="match status" value="1"/>
</dbReference>
<keyword evidence="2" id="KW-0805">Transcription regulation</keyword>
<dbReference type="SUPFAM" id="SSF46785">
    <property type="entry name" value="Winged helix' DNA-binding domain"/>
    <property type="match status" value="1"/>
</dbReference>
<dbReference type="PROSITE" id="PS50931">
    <property type="entry name" value="HTH_LYSR"/>
    <property type="match status" value="1"/>
</dbReference>